<dbReference type="AlphaFoldDB" id="A0A8J4TPE8"/>
<sequence>PSSQGSAAGAAEYCICVQGKKCDVKKYNRFVVLSCFGKIISIKQCYCPHE</sequence>
<accession>A0A8J4TPE8</accession>
<feature type="non-terminal residue" evidence="1">
    <location>
        <position position="1"/>
    </location>
</feature>
<dbReference type="Proteomes" id="UP000727407">
    <property type="component" value="Unassembled WGS sequence"/>
</dbReference>
<gene>
    <name evidence="1" type="ORF">DAT39_011300</name>
</gene>
<protein>
    <submittedName>
        <fullName evidence="1">Uncharacterized protein</fullName>
    </submittedName>
</protein>
<reference evidence="1" key="1">
    <citation type="submission" date="2020-07" db="EMBL/GenBank/DDBJ databases">
        <title>Clarias magur genome sequencing, assembly and annotation.</title>
        <authorList>
            <person name="Kushwaha B."/>
            <person name="Kumar R."/>
            <person name="Das P."/>
            <person name="Joshi C.G."/>
            <person name="Kumar D."/>
            <person name="Nagpure N.S."/>
            <person name="Pandey M."/>
            <person name="Agarwal S."/>
            <person name="Srivastava S."/>
            <person name="Singh M."/>
            <person name="Sahoo L."/>
            <person name="Jayasankar P."/>
            <person name="Meher P.K."/>
            <person name="Koringa P.G."/>
            <person name="Iquebal M.A."/>
            <person name="Das S.P."/>
            <person name="Bit A."/>
            <person name="Patnaik S."/>
            <person name="Patel N."/>
            <person name="Shah T.M."/>
            <person name="Hinsu A."/>
            <person name="Jena J.K."/>
        </authorList>
    </citation>
    <scope>NUCLEOTIDE SEQUENCE</scope>
    <source>
        <strain evidence="1">CIFAMagur01</strain>
        <tissue evidence="1">Testis</tissue>
    </source>
</reference>
<comment type="caution">
    <text evidence="1">The sequence shown here is derived from an EMBL/GenBank/DDBJ whole genome shotgun (WGS) entry which is preliminary data.</text>
</comment>
<name>A0A8J4TPE8_CLAMG</name>
<keyword evidence="2" id="KW-1185">Reference proteome</keyword>
<evidence type="ECO:0000313" key="1">
    <source>
        <dbReference type="EMBL" id="KAF5898990.1"/>
    </source>
</evidence>
<evidence type="ECO:0000313" key="2">
    <source>
        <dbReference type="Proteomes" id="UP000727407"/>
    </source>
</evidence>
<dbReference type="EMBL" id="QNUK01000183">
    <property type="protein sequence ID" value="KAF5898990.1"/>
    <property type="molecule type" value="Genomic_DNA"/>
</dbReference>
<proteinExistence type="predicted"/>
<organism evidence="1 2">
    <name type="scientific">Clarias magur</name>
    <name type="common">Asian catfish</name>
    <name type="synonym">Macropteronotus magur</name>
    <dbReference type="NCBI Taxonomy" id="1594786"/>
    <lineage>
        <taxon>Eukaryota</taxon>
        <taxon>Metazoa</taxon>
        <taxon>Chordata</taxon>
        <taxon>Craniata</taxon>
        <taxon>Vertebrata</taxon>
        <taxon>Euteleostomi</taxon>
        <taxon>Actinopterygii</taxon>
        <taxon>Neopterygii</taxon>
        <taxon>Teleostei</taxon>
        <taxon>Ostariophysi</taxon>
        <taxon>Siluriformes</taxon>
        <taxon>Clariidae</taxon>
        <taxon>Clarias</taxon>
    </lineage>
</organism>